<dbReference type="PROSITE" id="PS51257">
    <property type="entry name" value="PROKAR_LIPOPROTEIN"/>
    <property type="match status" value="1"/>
</dbReference>
<keyword evidence="6" id="KW-0472">Membrane</keyword>
<evidence type="ECO:0000256" key="3">
    <source>
        <dbReference type="ARBA" id="ARBA00022723"/>
    </source>
</evidence>
<dbReference type="GO" id="GO:0046872">
    <property type="term" value="F:metal ion binding"/>
    <property type="evidence" value="ECO:0007669"/>
    <property type="project" value="UniProtKB-KW"/>
</dbReference>
<dbReference type="AlphaFoldDB" id="A0ABD5RV98"/>
<organism evidence="9 10">
    <name type="scientific">Halobium palmae</name>
    <dbReference type="NCBI Taxonomy" id="1776492"/>
    <lineage>
        <taxon>Archaea</taxon>
        <taxon>Methanobacteriati</taxon>
        <taxon>Methanobacteriota</taxon>
        <taxon>Stenosarchaea group</taxon>
        <taxon>Halobacteria</taxon>
        <taxon>Halobacteriales</taxon>
        <taxon>Haloferacaceae</taxon>
        <taxon>Halobium</taxon>
    </lineage>
</organism>
<comment type="subcellular location">
    <subcellularLocation>
        <location evidence="1">Membrane</location>
    </subcellularLocation>
</comment>
<evidence type="ECO:0000259" key="8">
    <source>
        <dbReference type="Pfam" id="PF00127"/>
    </source>
</evidence>
<dbReference type="Proteomes" id="UP001596328">
    <property type="component" value="Unassembled WGS sequence"/>
</dbReference>
<dbReference type="SUPFAM" id="SSF49503">
    <property type="entry name" value="Cupredoxins"/>
    <property type="match status" value="1"/>
</dbReference>
<dbReference type="PANTHER" id="PTHR34192:SF10">
    <property type="entry name" value="PLASTOCYANIN MAJOR ISOFORM, CHLOROPLASTIC-RELATED"/>
    <property type="match status" value="1"/>
</dbReference>
<dbReference type="InterPro" id="IPR028871">
    <property type="entry name" value="BlueCu_1_BS"/>
</dbReference>
<dbReference type="CDD" id="cd04220">
    <property type="entry name" value="Halocyanin"/>
    <property type="match status" value="1"/>
</dbReference>
<evidence type="ECO:0000256" key="7">
    <source>
        <dbReference type="SAM" id="MobiDB-lite"/>
    </source>
</evidence>
<dbReference type="PROSITE" id="PS51318">
    <property type="entry name" value="TAT"/>
    <property type="match status" value="1"/>
</dbReference>
<evidence type="ECO:0000256" key="4">
    <source>
        <dbReference type="ARBA" id="ARBA00022982"/>
    </source>
</evidence>
<dbReference type="Pfam" id="PF00127">
    <property type="entry name" value="Copper-bind"/>
    <property type="match status" value="1"/>
</dbReference>
<name>A0ABD5RV98_9EURY</name>
<evidence type="ECO:0000256" key="6">
    <source>
        <dbReference type="ARBA" id="ARBA00023136"/>
    </source>
</evidence>
<dbReference type="EMBL" id="JBHSWU010000003">
    <property type="protein sequence ID" value="MFC6723072.1"/>
    <property type="molecule type" value="Genomic_DNA"/>
</dbReference>
<reference evidence="9 10" key="1">
    <citation type="journal article" date="2019" name="Int. J. Syst. Evol. Microbiol.">
        <title>The Global Catalogue of Microorganisms (GCM) 10K type strain sequencing project: providing services to taxonomists for standard genome sequencing and annotation.</title>
        <authorList>
            <consortium name="The Broad Institute Genomics Platform"/>
            <consortium name="The Broad Institute Genome Sequencing Center for Infectious Disease"/>
            <person name="Wu L."/>
            <person name="Ma J."/>
        </authorList>
    </citation>
    <scope>NUCLEOTIDE SEQUENCE [LARGE SCALE GENOMIC DNA]</scope>
    <source>
        <strain evidence="9 10">NBRC 111368</strain>
    </source>
</reference>
<comment type="caution">
    <text evidence="9">The sequence shown here is derived from an EMBL/GenBank/DDBJ whole genome shotgun (WGS) entry which is preliminary data.</text>
</comment>
<keyword evidence="2" id="KW-0813">Transport</keyword>
<evidence type="ECO:0000313" key="10">
    <source>
        <dbReference type="Proteomes" id="UP001596328"/>
    </source>
</evidence>
<evidence type="ECO:0000256" key="1">
    <source>
        <dbReference type="ARBA" id="ARBA00004370"/>
    </source>
</evidence>
<dbReference type="Gene3D" id="2.60.40.420">
    <property type="entry name" value="Cupredoxins - blue copper proteins"/>
    <property type="match status" value="1"/>
</dbReference>
<sequence>MTRESTRRNWLKTLGLAGSATVAVSLAGCSSQATDNDDTENNGGGDGSSPTDSNGGGGGGTQTDTVEMTDELTFAPKEIQVAAGTTVTWENVGSVGHTITAYEDKIPDGATYFASGGFDSEQAAKDGYPDEGNVTEGGTYEHTFETKGTYEYYCIPHEMNAMVGTVEVV</sequence>
<dbReference type="InterPro" id="IPR000923">
    <property type="entry name" value="BlueCu_1"/>
</dbReference>
<evidence type="ECO:0000313" key="9">
    <source>
        <dbReference type="EMBL" id="MFC6723072.1"/>
    </source>
</evidence>
<feature type="region of interest" description="Disordered" evidence="7">
    <location>
        <begin position="31"/>
        <end position="68"/>
    </location>
</feature>
<dbReference type="PANTHER" id="PTHR34192">
    <property type="entry name" value="PLASTOCYANIN MAJOR ISOFORM, CHLOROPLASTIC-RELATED"/>
    <property type="match status" value="1"/>
</dbReference>
<dbReference type="PROSITE" id="PS00196">
    <property type="entry name" value="COPPER_BLUE"/>
    <property type="match status" value="1"/>
</dbReference>
<evidence type="ECO:0000256" key="5">
    <source>
        <dbReference type="ARBA" id="ARBA00023008"/>
    </source>
</evidence>
<keyword evidence="4" id="KW-0249">Electron transport</keyword>
<protein>
    <submittedName>
        <fullName evidence="9">Plastocyanin/azurin family copper-binding protein</fullName>
    </submittedName>
</protein>
<dbReference type="InterPro" id="IPR008972">
    <property type="entry name" value="Cupredoxin"/>
</dbReference>
<proteinExistence type="predicted"/>
<gene>
    <name evidence="9" type="ORF">ACFQE1_01430</name>
</gene>
<keyword evidence="10" id="KW-1185">Reference proteome</keyword>
<evidence type="ECO:0000256" key="2">
    <source>
        <dbReference type="ARBA" id="ARBA00022448"/>
    </source>
</evidence>
<keyword evidence="3" id="KW-0479">Metal-binding</keyword>
<keyword evidence="5" id="KW-0186">Copper</keyword>
<dbReference type="GO" id="GO:0016020">
    <property type="term" value="C:membrane"/>
    <property type="evidence" value="ECO:0007669"/>
    <property type="project" value="UniProtKB-SubCell"/>
</dbReference>
<feature type="domain" description="Blue (type 1) copper" evidence="8">
    <location>
        <begin position="67"/>
        <end position="168"/>
    </location>
</feature>
<accession>A0ABD5RV98</accession>
<dbReference type="InterPro" id="IPR006311">
    <property type="entry name" value="TAT_signal"/>
</dbReference>